<evidence type="ECO:0000256" key="2">
    <source>
        <dbReference type="PROSITE-ProRule" id="PRU00047"/>
    </source>
</evidence>
<keyword evidence="2" id="KW-0479">Metal-binding</keyword>
<dbReference type="SUPFAM" id="SSF57756">
    <property type="entry name" value="Retrovirus zinc finger-like domains"/>
    <property type="match status" value="1"/>
</dbReference>
<feature type="domain" description="CCHC-type" evidence="4">
    <location>
        <begin position="294"/>
        <end position="309"/>
    </location>
</feature>
<dbReference type="Gene3D" id="4.10.60.10">
    <property type="entry name" value="Zinc finger, CCHC-type"/>
    <property type="match status" value="1"/>
</dbReference>
<sequence>MASTSNYESQSTTKPPFFNGDNYLYWKNRMRLFIKSTDFMVWDVVEEGPYIPMRRDGERLVPKIKAEMTDDERRRMQVNDKALHVIFCALGPDIYSKVSSIENAKEVWDTLETTYEGTSDVKETKIGLLNLNYENFKMDPDESVSQMFDRFSVIVNGLKGFGEIIPEDKLVRKLLYSLPESWDSKRTAIIEAKDLKTLKLDALVGSLLTHEIMRKGREQEKKIVEKKEAEKKKVGIALKASQLENDSSEDEEEEMAMLAKRFTQFMKSNRGRKFMRRRDFKSKNKEEEIDPITCYECNKPGHIRSECPQLKKKSFGRKNKLKAQIATWSDDESSEEEEEVANLCLMAIDDESKVTSNSYNLDFSIEELQDAYDELQEVYDELGEHCFKAKASSKNSWYLDSGCSRHMTGDKSRFVEIKPKSGGVVTFGDNSKGLIEGIGSIGNHSSIYIKDVLYVNGLKHNLLSISQLCDKGFNVLFDKSGCKIVNIKTNQTMLIGHRIGNIYMVHLEDIHSSHACLVAHDEHDSWLWHRKLGHASMSVLEKLNSLNLVRENLGKFDAKSDEAIFLGYSSNSKAYRVFNKRTLVVEESIHVVFDDNLLSRKESCDDDDVGIIDTIDGGQTSKEDKIPTKEEDSQEPPLEGLKDLAHEEKEVSYPRELNYVKDGEILGDPSKGVTTRSSLKLMNHVAFLSCIEPKNIKEALKDDFWILAMQEELNQFERSKVWTLVERPNNQSTIGTKWVFRNKLDENGNIVRNKARLVAQGYTQEEGIDFDETYAPVARMEAIRMLLAFACYHDFKLFQMDVKSAFLNGFINEEVYVEQPPGFEDSKFPNHVFKLTKALYGLKQAPRAWYERLSTFLIEKGFEKGKVDTTLFIKRYNNDILVVQIYVDDIIFGSTNECYCKDFSKLMQGEFEMSMMGELSFFLGLQIKQMSDGTFINQAKYVSDMLKKFGLENAKPQATPMSSSIGSLLYLTASRPDIMFSVCLCARFQASPKESHLVAIKRIFRYLIDTPTLGLWYPKDSTFSLHAFSDADYGGCKIDRKSTSGTCQFLGSMLVSWFSKKQNSVALSTTEAEYISLGSCCAQVLWMKQQLLDYGVKMETIPLRCDNTSAICLTKNPIQHSRTKHIEIRHHFIRDHVLKNDVVIEFVDTLNQLADIFTKPLDKERFWTLRRELGLTCLS</sequence>
<comment type="caution">
    <text evidence="5">The sequence shown here is derived from an EMBL/GenBank/DDBJ whole genome shotgun (WGS) entry which is preliminary data.</text>
</comment>
<dbReference type="CDD" id="cd09272">
    <property type="entry name" value="RNase_HI_RT_Ty1"/>
    <property type="match status" value="1"/>
</dbReference>
<dbReference type="GO" id="GO:0003676">
    <property type="term" value="F:nucleic acid binding"/>
    <property type="evidence" value="ECO:0007669"/>
    <property type="project" value="InterPro"/>
</dbReference>
<dbReference type="SMART" id="SM00343">
    <property type="entry name" value="ZnF_C2HC"/>
    <property type="match status" value="1"/>
</dbReference>
<dbReference type="Pfam" id="PF22936">
    <property type="entry name" value="Pol_BBD"/>
    <property type="match status" value="1"/>
</dbReference>
<accession>A0A9W7IX68</accession>
<keyword evidence="1" id="KW-0378">Hydrolase</keyword>
<keyword evidence="2" id="KW-0862">Zinc</keyword>
<dbReference type="GO" id="GO:0008270">
    <property type="term" value="F:zinc ion binding"/>
    <property type="evidence" value="ECO:0007669"/>
    <property type="project" value="UniProtKB-KW"/>
</dbReference>
<dbReference type="InterPro" id="IPR001878">
    <property type="entry name" value="Znf_CCHC"/>
</dbReference>
<dbReference type="InterPro" id="IPR013103">
    <property type="entry name" value="RVT_2"/>
</dbReference>
<dbReference type="InterPro" id="IPR043502">
    <property type="entry name" value="DNA/RNA_pol_sf"/>
</dbReference>
<dbReference type="Pfam" id="PF07727">
    <property type="entry name" value="RVT_2"/>
    <property type="match status" value="1"/>
</dbReference>
<protein>
    <recommendedName>
        <fullName evidence="4">CCHC-type domain-containing protein</fullName>
    </recommendedName>
</protein>
<dbReference type="OrthoDB" id="1726977at2759"/>
<feature type="region of interest" description="Disordered" evidence="3">
    <location>
        <begin position="615"/>
        <end position="640"/>
    </location>
</feature>
<dbReference type="PANTHER" id="PTHR11439">
    <property type="entry name" value="GAG-POL-RELATED RETROTRANSPOSON"/>
    <property type="match status" value="1"/>
</dbReference>
<reference evidence="5" key="1">
    <citation type="submission" date="2023-05" db="EMBL/GenBank/DDBJ databases">
        <title>Genome and transcriptome analyses reveal genes involved in the formation of fine ridges on petal epidermal cells in Hibiscus trionum.</title>
        <authorList>
            <person name="Koshimizu S."/>
            <person name="Masuda S."/>
            <person name="Ishii T."/>
            <person name="Shirasu K."/>
            <person name="Hoshino A."/>
            <person name="Arita M."/>
        </authorList>
    </citation>
    <scope>NUCLEOTIDE SEQUENCE</scope>
    <source>
        <strain evidence="5">Hamamatsu line</strain>
    </source>
</reference>
<proteinExistence type="predicted"/>
<dbReference type="Proteomes" id="UP001165190">
    <property type="component" value="Unassembled WGS sequence"/>
</dbReference>
<dbReference type="PANTHER" id="PTHR11439:SF442">
    <property type="entry name" value="CYSTEINE-RICH RLK (RECEPTOR-LIKE PROTEIN KINASE) 8"/>
    <property type="match status" value="1"/>
</dbReference>
<evidence type="ECO:0000256" key="3">
    <source>
        <dbReference type="SAM" id="MobiDB-lite"/>
    </source>
</evidence>
<feature type="compositionally biased region" description="Basic and acidic residues" evidence="3">
    <location>
        <begin position="621"/>
        <end position="631"/>
    </location>
</feature>
<dbReference type="InterPro" id="IPR057670">
    <property type="entry name" value="SH3_retrovirus"/>
</dbReference>
<evidence type="ECO:0000313" key="6">
    <source>
        <dbReference type="Proteomes" id="UP001165190"/>
    </source>
</evidence>
<keyword evidence="2" id="KW-0863">Zinc-finger</keyword>
<dbReference type="PROSITE" id="PS50158">
    <property type="entry name" value="ZF_CCHC"/>
    <property type="match status" value="1"/>
</dbReference>
<name>A0A9W7IX68_HIBTR</name>
<dbReference type="GO" id="GO:0004190">
    <property type="term" value="F:aspartic-type endopeptidase activity"/>
    <property type="evidence" value="ECO:0007669"/>
    <property type="project" value="UniProtKB-KW"/>
</dbReference>
<dbReference type="AlphaFoldDB" id="A0A9W7IX68"/>
<evidence type="ECO:0000259" key="4">
    <source>
        <dbReference type="PROSITE" id="PS50158"/>
    </source>
</evidence>
<dbReference type="SUPFAM" id="SSF56672">
    <property type="entry name" value="DNA/RNA polymerases"/>
    <property type="match status" value="1"/>
</dbReference>
<dbReference type="InterPro" id="IPR036875">
    <property type="entry name" value="Znf_CCHC_sf"/>
</dbReference>
<dbReference type="InterPro" id="IPR054722">
    <property type="entry name" value="PolX-like_BBD"/>
</dbReference>
<keyword evidence="6" id="KW-1185">Reference proteome</keyword>
<dbReference type="Pfam" id="PF00098">
    <property type="entry name" value="zf-CCHC"/>
    <property type="match status" value="1"/>
</dbReference>
<keyword evidence="1" id="KW-0064">Aspartyl protease</keyword>
<gene>
    <name evidence="5" type="ORF">HRI_004067400</name>
</gene>
<evidence type="ECO:0000313" key="5">
    <source>
        <dbReference type="EMBL" id="GMJ03982.1"/>
    </source>
</evidence>
<dbReference type="Pfam" id="PF14223">
    <property type="entry name" value="Retrotran_gag_2"/>
    <property type="match status" value="1"/>
</dbReference>
<dbReference type="Pfam" id="PF25597">
    <property type="entry name" value="SH3_retrovirus"/>
    <property type="match status" value="1"/>
</dbReference>
<dbReference type="EMBL" id="BSYR01000038">
    <property type="protein sequence ID" value="GMJ03982.1"/>
    <property type="molecule type" value="Genomic_DNA"/>
</dbReference>
<keyword evidence="1" id="KW-0645">Protease</keyword>
<organism evidence="5 6">
    <name type="scientific">Hibiscus trionum</name>
    <name type="common">Flower of an hour</name>
    <dbReference type="NCBI Taxonomy" id="183268"/>
    <lineage>
        <taxon>Eukaryota</taxon>
        <taxon>Viridiplantae</taxon>
        <taxon>Streptophyta</taxon>
        <taxon>Embryophyta</taxon>
        <taxon>Tracheophyta</taxon>
        <taxon>Spermatophyta</taxon>
        <taxon>Magnoliopsida</taxon>
        <taxon>eudicotyledons</taxon>
        <taxon>Gunneridae</taxon>
        <taxon>Pentapetalae</taxon>
        <taxon>rosids</taxon>
        <taxon>malvids</taxon>
        <taxon>Malvales</taxon>
        <taxon>Malvaceae</taxon>
        <taxon>Malvoideae</taxon>
        <taxon>Hibiscus</taxon>
    </lineage>
</organism>
<evidence type="ECO:0000256" key="1">
    <source>
        <dbReference type="ARBA" id="ARBA00022750"/>
    </source>
</evidence>